<dbReference type="InterPro" id="IPR036465">
    <property type="entry name" value="vWFA_dom_sf"/>
</dbReference>
<dbReference type="SUPFAM" id="SSF53300">
    <property type="entry name" value="vWA-like"/>
    <property type="match status" value="1"/>
</dbReference>
<reference evidence="2" key="1">
    <citation type="submission" date="2020-09" db="EMBL/GenBank/DDBJ databases">
        <title>Pelagicoccus enzymogenes sp. nov. with an EPS production, isolated from marine sediment.</title>
        <authorList>
            <person name="Feng X."/>
        </authorList>
    </citation>
    <scope>NUCLEOTIDE SEQUENCE</scope>
    <source>
        <strain evidence="2">NFK12</strain>
    </source>
</reference>
<sequence length="306" mass="35232">MRTTKVPLESKTIDPEALLAIRDLELRARIVVDGLWSGLHRSPYHGFSVEFSEYRQYSPGDDLRYLDWKALARTDREYLKIYEDETNLRCTIAMDSSKSMGFTSGSYPKSEYAKTLAATLSYFLLQQRDIVGLARFDEDVSDYLAARWRPGHLKRVFALLERPSQGLSTNIEKTLSSLVRLCRKRGLVILVSDFLSDAQNWRQALAHLTAMGHDVRALQILDPAEQNLDFGKAAYWEDMESGDTLYVDPDSMRQRYRERFLARQAQLEDVFRTTGVRHQIITTDQALDQALLDFVRNLRGQRAARP</sequence>
<evidence type="ECO:0000313" key="2">
    <source>
        <dbReference type="EMBL" id="MBD5779438.1"/>
    </source>
</evidence>
<dbReference type="Pfam" id="PF01882">
    <property type="entry name" value="DUF58"/>
    <property type="match status" value="1"/>
</dbReference>
<protein>
    <submittedName>
        <fullName evidence="2">DUF58 domain-containing protein</fullName>
    </submittedName>
</protein>
<evidence type="ECO:0000259" key="1">
    <source>
        <dbReference type="Pfam" id="PF01882"/>
    </source>
</evidence>
<comment type="caution">
    <text evidence="2">The sequence shown here is derived from an EMBL/GenBank/DDBJ whole genome shotgun (WGS) entry which is preliminary data.</text>
</comment>
<keyword evidence="3" id="KW-1185">Reference proteome</keyword>
<dbReference type="AlphaFoldDB" id="A0A927F6Q2"/>
<dbReference type="EMBL" id="JACYFG010000007">
    <property type="protein sequence ID" value="MBD5779438.1"/>
    <property type="molecule type" value="Genomic_DNA"/>
</dbReference>
<organism evidence="2 3">
    <name type="scientific">Pelagicoccus enzymogenes</name>
    <dbReference type="NCBI Taxonomy" id="2773457"/>
    <lineage>
        <taxon>Bacteria</taxon>
        <taxon>Pseudomonadati</taxon>
        <taxon>Verrucomicrobiota</taxon>
        <taxon>Opitutia</taxon>
        <taxon>Puniceicoccales</taxon>
        <taxon>Pelagicoccaceae</taxon>
        <taxon>Pelagicoccus</taxon>
    </lineage>
</organism>
<dbReference type="PANTHER" id="PTHR33608:SF7">
    <property type="entry name" value="DUF58 DOMAIN-CONTAINING PROTEIN"/>
    <property type="match status" value="1"/>
</dbReference>
<dbReference type="InterPro" id="IPR002881">
    <property type="entry name" value="DUF58"/>
</dbReference>
<dbReference type="Proteomes" id="UP000622317">
    <property type="component" value="Unassembled WGS sequence"/>
</dbReference>
<accession>A0A927F6Q2</accession>
<name>A0A927F6Q2_9BACT</name>
<gene>
    <name evidence="2" type="ORF">IEN85_08020</name>
</gene>
<dbReference type="Gene3D" id="3.40.50.410">
    <property type="entry name" value="von Willebrand factor, type A domain"/>
    <property type="match status" value="1"/>
</dbReference>
<feature type="domain" description="DUF58" evidence="1">
    <location>
        <begin position="53"/>
        <end position="261"/>
    </location>
</feature>
<evidence type="ECO:0000313" key="3">
    <source>
        <dbReference type="Proteomes" id="UP000622317"/>
    </source>
</evidence>
<dbReference type="PANTHER" id="PTHR33608">
    <property type="entry name" value="BLL2464 PROTEIN"/>
    <property type="match status" value="1"/>
</dbReference>
<proteinExistence type="predicted"/>